<proteinExistence type="predicted"/>
<dbReference type="SMART" id="SM00271">
    <property type="entry name" value="DnaJ"/>
    <property type="match status" value="1"/>
</dbReference>
<evidence type="ECO:0000313" key="3">
    <source>
        <dbReference type="Proteomes" id="UP000242474"/>
    </source>
</evidence>
<dbReference type="PRINTS" id="PR00625">
    <property type="entry name" value="JDOMAIN"/>
</dbReference>
<feature type="domain" description="J" evidence="1">
    <location>
        <begin position="6"/>
        <end position="62"/>
    </location>
</feature>
<dbReference type="Gene3D" id="1.10.287.110">
    <property type="entry name" value="DnaJ domain"/>
    <property type="match status" value="1"/>
</dbReference>
<dbReference type="PANTHER" id="PTHR43948">
    <property type="entry name" value="DNAJ HOMOLOG SUBFAMILY B"/>
    <property type="match status" value="1"/>
</dbReference>
<dbReference type="GO" id="GO:0005737">
    <property type="term" value="C:cytoplasm"/>
    <property type="evidence" value="ECO:0007669"/>
    <property type="project" value="TreeGrafter"/>
</dbReference>
<dbReference type="CDD" id="cd06257">
    <property type="entry name" value="DnaJ"/>
    <property type="match status" value="1"/>
</dbReference>
<dbReference type="GO" id="GO:0044183">
    <property type="term" value="F:protein folding chaperone"/>
    <property type="evidence" value="ECO:0007669"/>
    <property type="project" value="TreeGrafter"/>
</dbReference>
<dbReference type="GO" id="GO:0051087">
    <property type="term" value="F:protein-folding chaperone binding"/>
    <property type="evidence" value="ECO:0007669"/>
    <property type="project" value="TreeGrafter"/>
</dbReference>
<dbReference type="EMBL" id="KZ303488">
    <property type="protein sequence ID" value="PIA18954.1"/>
    <property type="molecule type" value="Genomic_DNA"/>
</dbReference>
<dbReference type="InterPro" id="IPR036869">
    <property type="entry name" value="J_dom_sf"/>
</dbReference>
<keyword evidence="3" id="KW-1185">Reference proteome</keyword>
<protein>
    <submittedName>
        <fullName evidence="2">DnaJ-domain-containing protein</fullName>
    </submittedName>
</protein>
<dbReference type="AlphaFoldDB" id="A0A2G5BIU2"/>
<evidence type="ECO:0000313" key="2">
    <source>
        <dbReference type="EMBL" id="PIA18954.1"/>
    </source>
</evidence>
<reference evidence="2 3" key="1">
    <citation type="journal article" date="2015" name="Genome Biol. Evol.">
        <title>Phylogenomic analyses indicate that early fungi evolved digesting cell walls of algal ancestors of land plants.</title>
        <authorList>
            <person name="Chang Y."/>
            <person name="Wang S."/>
            <person name="Sekimoto S."/>
            <person name="Aerts A.L."/>
            <person name="Choi C."/>
            <person name="Clum A."/>
            <person name="LaButti K.M."/>
            <person name="Lindquist E.A."/>
            <person name="Yee Ngan C."/>
            <person name="Ohm R.A."/>
            <person name="Salamov A.A."/>
            <person name="Grigoriev I.V."/>
            <person name="Spatafora J.W."/>
            <person name="Berbee M.L."/>
        </authorList>
    </citation>
    <scope>NUCLEOTIDE SEQUENCE [LARGE SCALE GENOMIC DNA]</scope>
    <source>
        <strain evidence="2 3">NRRL 1564</strain>
    </source>
</reference>
<accession>A0A2G5BIU2</accession>
<dbReference type="STRING" id="763665.A0A2G5BIU2"/>
<dbReference type="Proteomes" id="UP000242474">
    <property type="component" value="Unassembled WGS sequence"/>
</dbReference>
<gene>
    <name evidence="2" type="ORF">COEREDRAFT_69588</name>
</gene>
<dbReference type="GO" id="GO:0051082">
    <property type="term" value="F:unfolded protein binding"/>
    <property type="evidence" value="ECO:0007669"/>
    <property type="project" value="TreeGrafter"/>
</dbReference>
<dbReference type="SUPFAM" id="SSF46565">
    <property type="entry name" value="Chaperone J-domain"/>
    <property type="match status" value="1"/>
</dbReference>
<dbReference type="PROSITE" id="PS50076">
    <property type="entry name" value="DNAJ_2"/>
    <property type="match status" value="1"/>
</dbReference>
<name>A0A2G5BIU2_COERN</name>
<dbReference type="OrthoDB" id="442087at2759"/>
<organism evidence="2 3">
    <name type="scientific">Coemansia reversa (strain ATCC 12441 / NRRL 1564)</name>
    <dbReference type="NCBI Taxonomy" id="763665"/>
    <lineage>
        <taxon>Eukaryota</taxon>
        <taxon>Fungi</taxon>
        <taxon>Fungi incertae sedis</taxon>
        <taxon>Zoopagomycota</taxon>
        <taxon>Kickxellomycotina</taxon>
        <taxon>Kickxellomycetes</taxon>
        <taxon>Kickxellales</taxon>
        <taxon>Kickxellaceae</taxon>
        <taxon>Coemansia</taxon>
    </lineage>
</organism>
<dbReference type="InterPro" id="IPR001623">
    <property type="entry name" value="DnaJ_domain"/>
</dbReference>
<dbReference type="Pfam" id="PF00226">
    <property type="entry name" value="DnaJ"/>
    <property type="match status" value="1"/>
</dbReference>
<sequence>MAPQKDYYSLLGVVPTATPEEIRSAYMKKALESHPDRNHSTNATREFQTLADAYYTLSDTTRRAKIRPGMLCCWKQNFWLQERSAAGNRTAGFKSAHTDAEDVFGNVFEDLLRPEVGGGGGGTLGAWWSTLGLAAGAVIGFIIANIPGAVVGGFAGKSLGAIRDRSGRPVYDSFKELPHARKAQILAALATQVLGAGSGSGGLK</sequence>
<dbReference type="PANTHER" id="PTHR43948:SF10">
    <property type="entry name" value="MRJ, ISOFORM E"/>
    <property type="match status" value="1"/>
</dbReference>
<evidence type="ECO:0000259" key="1">
    <source>
        <dbReference type="PROSITE" id="PS50076"/>
    </source>
</evidence>
<dbReference type="GO" id="GO:0005634">
    <property type="term" value="C:nucleus"/>
    <property type="evidence" value="ECO:0007669"/>
    <property type="project" value="TreeGrafter"/>
</dbReference>